<gene>
    <name evidence="5" type="primary">LOC117641758</name>
</gene>
<dbReference type="RefSeq" id="XP_034235244.1">
    <property type="nucleotide sequence ID" value="XM_034379353.1"/>
</dbReference>
<dbReference type="PANTHER" id="PTHR45640:SF34">
    <property type="entry name" value="PROTEIN LETHAL(2)ESSENTIAL FOR LIFE"/>
    <property type="match status" value="1"/>
</dbReference>
<proteinExistence type="inferred from homology"/>
<protein>
    <submittedName>
        <fullName evidence="5">Heat shock protein beta-6-like</fullName>
    </submittedName>
</protein>
<evidence type="ECO:0000256" key="1">
    <source>
        <dbReference type="PROSITE-ProRule" id="PRU00285"/>
    </source>
</evidence>
<dbReference type="GO" id="GO:0042026">
    <property type="term" value="P:protein refolding"/>
    <property type="evidence" value="ECO:0007669"/>
    <property type="project" value="TreeGrafter"/>
</dbReference>
<evidence type="ECO:0000256" key="2">
    <source>
        <dbReference type="RuleBase" id="RU003616"/>
    </source>
</evidence>
<keyword evidence="4" id="KW-1185">Reference proteome</keyword>
<dbReference type="InParanoid" id="A0A6P8ZJF1"/>
<dbReference type="GeneID" id="117641758"/>
<reference evidence="5" key="1">
    <citation type="submission" date="2025-08" db="UniProtKB">
        <authorList>
            <consortium name="RefSeq"/>
        </authorList>
    </citation>
    <scope>IDENTIFICATION</scope>
    <source>
        <tissue evidence="5">Total insect</tissue>
    </source>
</reference>
<sequence>MQAMQAPAAVPVEVRDSFTSDPFFLAAREALERCLVELTQKHRQEQNVGFAAAAHCCCCCCGPQAGTGLGNWPLTAFIPCLLCCPNPQVRPAPQMATLTEQISPACLLAGQLSFTPNNFELLLNVQGFQPHEIQVRVKDDHVEVCAEQSALSQQHTFQSTSKRYLLPCPVNADLVQCSLSKDGILLLTAPWK</sequence>
<comment type="similarity">
    <text evidence="1 2">Belongs to the small heat shock protein (HSP20) family.</text>
</comment>
<dbReference type="OrthoDB" id="6716593at2759"/>
<dbReference type="PRINTS" id="PR00299">
    <property type="entry name" value="ACRYSTALLIN"/>
</dbReference>
<dbReference type="KEGG" id="tpal:117641758"/>
<dbReference type="SUPFAM" id="SSF49764">
    <property type="entry name" value="HSP20-like chaperones"/>
    <property type="match status" value="1"/>
</dbReference>
<dbReference type="InterPro" id="IPR001436">
    <property type="entry name" value="Alpha-crystallin/sHSP_animal"/>
</dbReference>
<dbReference type="Proteomes" id="UP000515158">
    <property type="component" value="Unplaced"/>
</dbReference>
<name>A0A6P8ZJF1_THRPL</name>
<dbReference type="PANTHER" id="PTHR45640">
    <property type="entry name" value="HEAT SHOCK PROTEIN HSP-12.2-RELATED"/>
    <property type="match status" value="1"/>
</dbReference>
<organism evidence="5">
    <name type="scientific">Thrips palmi</name>
    <name type="common">Melon thrips</name>
    <dbReference type="NCBI Taxonomy" id="161013"/>
    <lineage>
        <taxon>Eukaryota</taxon>
        <taxon>Metazoa</taxon>
        <taxon>Ecdysozoa</taxon>
        <taxon>Arthropoda</taxon>
        <taxon>Hexapoda</taxon>
        <taxon>Insecta</taxon>
        <taxon>Pterygota</taxon>
        <taxon>Neoptera</taxon>
        <taxon>Paraneoptera</taxon>
        <taxon>Thysanoptera</taxon>
        <taxon>Terebrantia</taxon>
        <taxon>Thripoidea</taxon>
        <taxon>Thripidae</taxon>
        <taxon>Thrips</taxon>
    </lineage>
</organism>
<dbReference type="CDD" id="cd06526">
    <property type="entry name" value="metazoan_ACD"/>
    <property type="match status" value="1"/>
</dbReference>
<dbReference type="InterPro" id="IPR002068">
    <property type="entry name" value="A-crystallin/Hsp20_dom"/>
</dbReference>
<dbReference type="AlphaFoldDB" id="A0A6P8ZJF1"/>
<evidence type="ECO:0000313" key="4">
    <source>
        <dbReference type="Proteomes" id="UP000515158"/>
    </source>
</evidence>
<dbReference type="InterPro" id="IPR008978">
    <property type="entry name" value="HSP20-like_chaperone"/>
</dbReference>
<evidence type="ECO:0000313" key="5">
    <source>
        <dbReference type="RefSeq" id="XP_034235244.1"/>
    </source>
</evidence>
<accession>A0A6P8ZJF1</accession>
<dbReference type="GO" id="GO:0005737">
    <property type="term" value="C:cytoplasm"/>
    <property type="evidence" value="ECO:0007669"/>
    <property type="project" value="TreeGrafter"/>
</dbReference>
<dbReference type="GO" id="GO:0005634">
    <property type="term" value="C:nucleus"/>
    <property type="evidence" value="ECO:0007669"/>
    <property type="project" value="TreeGrafter"/>
</dbReference>
<feature type="domain" description="SHSP" evidence="3">
    <location>
        <begin position="96"/>
        <end position="192"/>
    </location>
</feature>
<dbReference type="PROSITE" id="PS01031">
    <property type="entry name" value="SHSP"/>
    <property type="match status" value="1"/>
</dbReference>
<dbReference type="GO" id="GO:0051082">
    <property type="term" value="F:unfolded protein binding"/>
    <property type="evidence" value="ECO:0007669"/>
    <property type="project" value="TreeGrafter"/>
</dbReference>
<dbReference type="Pfam" id="PF00011">
    <property type="entry name" value="HSP20"/>
    <property type="match status" value="1"/>
</dbReference>
<dbReference type="GO" id="GO:0009408">
    <property type="term" value="P:response to heat"/>
    <property type="evidence" value="ECO:0007669"/>
    <property type="project" value="TreeGrafter"/>
</dbReference>
<dbReference type="Gene3D" id="2.60.40.790">
    <property type="match status" value="1"/>
</dbReference>
<evidence type="ECO:0000259" key="3">
    <source>
        <dbReference type="PROSITE" id="PS01031"/>
    </source>
</evidence>